<dbReference type="PANTHER" id="PTHR43651:SF3">
    <property type="entry name" value="1,4-ALPHA-GLUCAN-BRANCHING ENZYME"/>
    <property type="match status" value="1"/>
</dbReference>
<dbReference type="InterPro" id="IPR037439">
    <property type="entry name" value="Branching_enzy"/>
</dbReference>
<reference evidence="13" key="1">
    <citation type="journal article" date="2014" name="Int. J. Syst. Evol. Microbiol.">
        <title>Complete genome sequence of Corynebacterium casei LMG S-19264T (=DSM 44701T), isolated from a smear-ripened cheese.</title>
        <authorList>
            <consortium name="US DOE Joint Genome Institute (JGI-PGF)"/>
            <person name="Walter F."/>
            <person name="Albersmeier A."/>
            <person name="Kalinowski J."/>
            <person name="Ruckert C."/>
        </authorList>
    </citation>
    <scope>NUCLEOTIDE SEQUENCE</scope>
    <source>
        <strain evidence="13">KCTC 42731</strain>
    </source>
</reference>
<keyword evidence="7 10" id="KW-0808">Transferase</keyword>
<reference evidence="13" key="2">
    <citation type="submission" date="2020-09" db="EMBL/GenBank/DDBJ databases">
        <authorList>
            <person name="Sun Q."/>
            <person name="Kim S."/>
        </authorList>
    </citation>
    <scope>NUCLEOTIDE SEQUENCE</scope>
    <source>
        <strain evidence="13">KCTC 42731</strain>
    </source>
</reference>
<comment type="function">
    <text evidence="2 10">Catalyzes the formation of the alpha-1,6-glucosidic linkages in glycogen by scission of a 1,4-alpha-linked oligosaccharide from growing alpha-1,4-glucan chains and the subsequent attachment of the oligosaccharide to the alpha-1,6 position.</text>
</comment>
<dbReference type="InterPro" id="IPR014756">
    <property type="entry name" value="Ig_E-set"/>
</dbReference>
<evidence type="ECO:0000256" key="6">
    <source>
        <dbReference type="ARBA" id="ARBA00022676"/>
    </source>
</evidence>
<keyword evidence="5 10" id="KW-0321">Glycogen metabolism</keyword>
<comment type="pathway">
    <text evidence="3 10">Glycan biosynthesis; glycogen biosynthesis.</text>
</comment>
<dbReference type="CDD" id="cd02855">
    <property type="entry name" value="E_set_GBE_prok_N"/>
    <property type="match status" value="1"/>
</dbReference>
<evidence type="ECO:0000259" key="12">
    <source>
        <dbReference type="SMART" id="SM00642"/>
    </source>
</evidence>
<dbReference type="InterPro" id="IPR044143">
    <property type="entry name" value="GlgB_N_E_set_prok"/>
</dbReference>
<dbReference type="Gene3D" id="2.60.40.1180">
    <property type="entry name" value="Golgi alpha-mannosidase II"/>
    <property type="match status" value="1"/>
</dbReference>
<evidence type="ECO:0000313" key="13">
    <source>
        <dbReference type="EMBL" id="GHF95141.1"/>
    </source>
</evidence>
<comment type="caution">
    <text evidence="13">The sequence shown here is derived from an EMBL/GenBank/DDBJ whole genome shotgun (WGS) entry which is preliminary data.</text>
</comment>
<dbReference type="EC" id="2.4.1.18" evidence="10"/>
<comment type="catalytic activity">
    <reaction evidence="1 10">
        <text>Transfers a segment of a (1-&gt;4)-alpha-D-glucan chain to a primary hydroxy group in a similar glucan chain.</text>
        <dbReference type="EC" id="2.4.1.18"/>
    </reaction>
</comment>
<dbReference type="Proteomes" id="UP000623842">
    <property type="component" value="Unassembled WGS sequence"/>
</dbReference>
<dbReference type="FunFam" id="2.60.40.10:FF:000169">
    <property type="entry name" value="1,4-alpha-glucan branching enzyme GlgB"/>
    <property type="match status" value="1"/>
</dbReference>
<organism evidence="13 14">
    <name type="scientific">Thalassotalea marina</name>
    <dbReference type="NCBI Taxonomy" id="1673741"/>
    <lineage>
        <taxon>Bacteria</taxon>
        <taxon>Pseudomonadati</taxon>
        <taxon>Pseudomonadota</taxon>
        <taxon>Gammaproteobacteria</taxon>
        <taxon>Alteromonadales</taxon>
        <taxon>Colwelliaceae</taxon>
        <taxon>Thalassotalea</taxon>
    </lineage>
</organism>
<comment type="subunit">
    <text evidence="10">Monomer.</text>
</comment>
<dbReference type="RefSeq" id="WP_189770914.1">
    <property type="nucleotide sequence ID" value="NZ_BNCK01000005.1"/>
</dbReference>
<dbReference type="NCBIfam" id="NF008967">
    <property type="entry name" value="PRK12313.1"/>
    <property type="match status" value="1"/>
</dbReference>
<evidence type="ECO:0000313" key="14">
    <source>
        <dbReference type="Proteomes" id="UP000623842"/>
    </source>
</evidence>
<dbReference type="GO" id="GO:0005978">
    <property type="term" value="P:glycogen biosynthetic process"/>
    <property type="evidence" value="ECO:0007669"/>
    <property type="project" value="UniProtKB-UniRule"/>
</dbReference>
<dbReference type="InterPro" id="IPR004193">
    <property type="entry name" value="Glyco_hydro_13_N"/>
</dbReference>
<dbReference type="GO" id="GO:0003844">
    <property type="term" value="F:1,4-alpha-glucan branching enzyme activity"/>
    <property type="evidence" value="ECO:0007669"/>
    <property type="project" value="UniProtKB-UniRule"/>
</dbReference>
<sequence length="735" mass="83989">MLESEVVLSPFEQAELKLLDNLQQASCEDVFAQLGIHFCEKQQRFLYRVFLPNALAVKLEASGSSLDFQRFEQSALFHLWLDDNSLPANQQLVVQYADNCVAYLDCYRFPSTLDVNAMYLFCEGTLAHAHRHLGAHPMEIENTLGTRFCVWAPNAKTVSVVGDFNYWNAQCHVMRKHPACGVWELFIPNVQQGNCYKYSILTQTNERVEKADPYAFQMQLPPHTASVVNGLKEPSLPHQTAPLLHDINQPISIYEVHLGSWRRHQDGSYLSYQEIAQQLIPYVQSLGFTHVQLMPVSEYPFDGSWGYQPVGMFSPSSRFGSAQDFADFIDAIKSAGLGVIADWVPAHFPSDSYGLAYFDGSHLYEHADRRQGFHPDWQTHIYNYDRAEVRSFLLSNAMFWVQHFQLDGLRVDAVASMLYLDYSREDGEWVPNCYGGRENLGAISLLQHINQHLYHEVKPLVMVAEESTAWPGVTQMTTTGGLGFGYKWNMGWMNDTLAYMTKDPVHRKYHHHNMTFAMVYAFSENFILPLSHDEVVHGKGSMIGKMPGDNWQKHANLRAYYAFMWAHPGKKLLFMGSEFAQWSEWNHQQSLDWHLLQYDDHQQIQSLVKTLNGVYHQHEALYQDGLKDKGFQWLDSHNADQSILAFARFSKALQQTIVCISHFTPVVHHDVCIGVPFAGEYQLILNTDDKRFGGSNVTPGDVLKAIDTPFNGFPCYIKINVAPLATYYLKHLAQQ</sequence>
<dbReference type="Gene3D" id="3.20.20.80">
    <property type="entry name" value="Glycosidases"/>
    <property type="match status" value="1"/>
</dbReference>
<dbReference type="InterPro" id="IPR054169">
    <property type="entry name" value="GlgB_N"/>
</dbReference>
<dbReference type="GO" id="GO:0005829">
    <property type="term" value="C:cytosol"/>
    <property type="evidence" value="ECO:0007669"/>
    <property type="project" value="TreeGrafter"/>
</dbReference>
<dbReference type="SUPFAM" id="SSF51445">
    <property type="entry name" value="(Trans)glycosidases"/>
    <property type="match status" value="1"/>
</dbReference>
<dbReference type="Pfam" id="PF02806">
    <property type="entry name" value="Alpha-amylase_C"/>
    <property type="match status" value="1"/>
</dbReference>
<dbReference type="FunFam" id="3.20.20.80:FF:000003">
    <property type="entry name" value="1,4-alpha-glucan branching enzyme GlgB"/>
    <property type="match status" value="1"/>
</dbReference>
<dbReference type="Pfam" id="PF00128">
    <property type="entry name" value="Alpha-amylase"/>
    <property type="match status" value="1"/>
</dbReference>
<evidence type="ECO:0000256" key="7">
    <source>
        <dbReference type="ARBA" id="ARBA00022679"/>
    </source>
</evidence>
<feature type="active site" description="Nucleophile" evidence="10 11">
    <location>
        <position position="412"/>
    </location>
</feature>
<dbReference type="EMBL" id="BNCK01000005">
    <property type="protein sequence ID" value="GHF95141.1"/>
    <property type="molecule type" value="Genomic_DNA"/>
</dbReference>
<gene>
    <name evidence="10 13" type="primary">glgB</name>
    <name evidence="13" type="ORF">GCM10017161_24310</name>
</gene>
<dbReference type="InterPro" id="IPR013780">
    <property type="entry name" value="Glyco_hydro_b"/>
</dbReference>
<evidence type="ECO:0000256" key="3">
    <source>
        <dbReference type="ARBA" id="ARBA00004964"/>
    </source>
</evidence>
<dbReference type="AlphaFoldDB" id="A0A919ELB0"/>
<keyword evidence="8 10" id="KW-0320">Glycogen biosynthesis</keyword>
<evidence type="ECO:0000256" key="5">
    <source>
        <dbReference type="ARBA" id="ARBA00022600"/>
    </source>
</evidence>
<dbReference type="NCBIfam" id="NF003811">
    <property type="entry name" value="PRK05402.1"/>
    <property type="match status" value="1"/>
</dbReference>
<dbReference type="FunFam" id="2.60.40.1180:FF:000002">
    <property type="entry name" value="1,4-alpha-glucan branching enzyme GlgB"/>
    <property type="match status" value="1"/>
</dbReference>
<evidence type="ECO:0000256" key="9">
    <source>
        <dbReference type="ARBA" id="ARBA00023277"/>
    </source>
</evidence>
<name>A0A919ELB0_9GAMM</name>
<keyword evidence="14" id="KW-1185">Reference proteome</keyword>
<evidence type="ECO:0000256" key="10">
    <source>
        <dbReference type="HAMAP-Rule" id="MF_00685"/>
    </source>
</evidence>
<evidence type="ECO:0000256" key="11">
    <source>
        <dbReference type="PIRSR" id="PIRSR000463-1"/>
    </source>
</evidence>
<keyword evidence="9 10" id="KW-0119">Carbohydrate metabolism</keyword>
<dbReference type="PIRSF" id="PIRSF000463">
    <property type="entry name" value="GlgB"/>
    <property type="match status" value="1"/>
</dbReference>
<dbReference type="InterPro" id="IPR013783">
    <property type="entry name" value="Ig-like_fold"/>
</dbReference>
<dbReference type="CDD" id="cd11322">
    <property type="entry name" value="AmyAc_Glg_BE"/>
    <property type="match status" value="1"/>
</dbReference>
<accession>A0A919ELB0</accession>
<dbReference type="SMART" id="SM00642">
    <property type="entry name" value="Aamy"/>
    <property type="match status" value="1"/>
</dbReference>
<dbReference type="GO" id="GO:0004553">
    <property type="term" value="F:hydrolase activity, hydrolyzing O-glycosyl compounds"/>
    <property type="evidence" value="ECO:0007669"/>
    <property type="project" value="InterPro"/>
</dbReference>
<comment type="similarity">
    <text evidence="4 10">Belongs to the glycosyl hydrolase 13 family. GlgB subfamily.</text>
</comment>
<dbReference type="Pfam" id="PF02922">
    <property type="entry name" value="CBM_48"/>
    <property type="match status" value="1"/>
</dbReference>
<dbReference type="InterPro" id="IPR017853">
    <property type="entry name" value="GH"/>
</dbReference>
<dbReference type="Pfam" id="PF22019">
    <property type="entry name" value="GlgB_N"/>
    <property type="match status" value="1"/>
</dbReference>
<evidence type="ECO:0000256" key="1">
    <source>
        <dbReference type="ARBA" id="ARBA00000826"/>
    </source>
</evidence>
<dbReference type="InterPro" id="IPR006048">
    <property type="entry name" value="A-amylase/branching_C"/>
</dbReference>
<dbReference type="PANTHER" id="PTHR43651">
    <property type="entry name" value="1,4-ALPHA-GLUCAN-BRANCHING ENZYME"/>
    <property type="match status" value="1"/>
</dbReference>
<dbReference type="SUPFAM" id="SSF81296">
    <property type="entry name" value="E set domains"/>
    <property type="match status" value="2"/>
</dbReference>
<dbReference type="SUPFAM" id="SSF51011">
    <property type="entry name" value="Glycosyl hydrolase domain"/>
    <property type="match status" value="1"/>
</dbReference>
<dbReference type="NCBIfam" id="TIGR01515">
    <property type="entry name" value="branching_enzym"/>
    <property type="match status" value="1"/>
</dbReference>
<dbReference type="InterPro" id="IPR006047">
    <property type="entry name" value="GH13_cat_dom"/>
</dbReference>
<dbReference type="Gene3D" id="2.60.40.10">
    <property type="entry name" value="Immunoglobulins"/>
    <property type="match status" value="1"/>
</dbReference>
<proteinExistence type="inferred from homology"/>
<protein>
    <recommendedName>
        <fullName evidence="10">1,4-alpha-glucan branching enzyme GlgB</fullName>
        <ecNumber evidence="10">2.4.1.18</ecNumber>
    </recommendedName>
    <alternativeName>
        <fullName evidence="10">1,4-alpha-D-glucan:1,4-alpha-D-glucan 6-glucosyl-transferase</fullName>
    </alternativeName>
    <alternativeName>
        <fullName evidence="10">Alpha-(1-&gt;4)-glucan branching enzyme</fullName>
    </alternativeName>
    <alternativeName>
        <fullName evidence="10">Glycogen branching enzyme</fullName>
        <shortName evidence="10">BE</shortName>
    </alternativeName>
</protein>
<evidence type="ECO:0000256" key="8">
    <source>
        <dbReference type="ARBA" id="ARBA00023056"/>
    </source>
</evidence>
<evidence type="ECO:0000256" key="2">
    <source>
        <dbReference type="ARBA" id="ARBA00002953"/>
    </source>
</evidence>
<keyword evidence="6 10" id="KW-0328">Glycosyltransferase</keyword>
<feature type="domain" description="Glycosyl hydrolase family 13 catalytic" evidence="12">
    <location>
        <begin position="255"/>
        <end position="603"/>
    </location>
</feature>
<feature type="active site" description="Proton donor" evidence="10 11">
    <location>
        <position position="465"/>
    </location>
</feature>
<dbReference type="InterPro" id="IPR006407">
    <property type="entry name" value="GlgB"/>
</dbReference>
<dbReference type="HAMAP" id="MF_00685">
    <property type="entry name" value="GlgB"/>
    <property type="match status" value="1"/>
</dbReference>
<evidence type="ECO:0000256" key="4">
    <source>
        <dbReference type="ARBA" id="ARBA00009000"/>
    </source>
</evidence>
<dbReference type="GO" id="GO:0043169">
    <property type="term" value="F:cation binding"/>
    <property type="evidence" value="ECO:0007669"/>
    <property type="project" value="InterPro"/>
</dbReference>